<dbReference type="GO" id="GO:0009253">
    <property type="term" value="P:peptidoglycan catabolic process"/>
    <property type="evidence" value="ECO:0007669"/>
    <property type="project" value="InterPro"/>
</dbReference>
<dbReference type="CDD" id="cd02696">
    <property type="entry name" value="MurNAc-LAA"/>
    <property type="match status" value="1"/>
</dbReference>
<name>A0AAE3JZI2_9BACT</name>
<dbReference type="Gene3D" id="3.40.630.40">
    <property type="entry name" value="Zn-dependent exopeptidases"/>
    <property type="match status" value="1"/>
</dbReference>
<dbReference type="Pfam" id="PF01520">
    <property type="entry name" value="Amidase_3"/>
    <property type="match status" value="1"/>
</dbReference>
<proteinExistence type="predicted"/>
<feature type="domain" description="MurNAc-LAA" evidence="4">
    <location>
        <begin position="122"/>
        <end position="235"/>
    </location>
</feature>
<dbReference type="InterPro" id="IPR002508">
    <property type="entry name" value="MurNAc-LAA_cat"/>
</dbReference>
<evidence type="ECO:0000256" key="3">
    <source>
        <dbReference type="ARBA" id="ARBA00022801"/>
    </source>
</evidence>
<organism evidence="5 6">
    <name type="scientific">Candidatus Colimorpha enterica</name>
    <dbReference type="NCBI Taxonomy" id="3083063"/>
    <lineage>
        <taxon>Bacteria</taxon>
        <taxon>Pseudomonadati</taxon>
        <taxon>Bacteroidota</taxon>
        <taxon>Bacteroidia</taxon>
        <taxon>Bacteroidales</taxon>
        <taxon>Candidatus Colimorpha</taxon>
    </lineage>
</organism>
<dbReference type="PANTHER" id="PTHR30404:SF0">
    <property type="entry name" value="N-ACETYLMURAMOYL-L-ALANINE AMIDASE AMIC"/>
    <property type="match status" value="1"/>
</dbReference>
<evidence type="ECO:0000313" key="6">
    <source>
        <dbReference type="Proteomes" id="UP001139365"/>
    </source>
</evidence>
<comment type="catalytic activity">
    <reaction evidence="1">
        <text>Hydrolyzes the link between N-acetylmuramoyl residues and L-amino acid residues in certain cell-wall glycopeptides.</text>
        <dbReference type="EC" id="3.5.1.28"/>
    </reaction>
</comment>
<evidence type="ECO:0000313" key="5">
    <source>
        <dbReference type="EMBL" id="MCI5755251.1"/>
    </source>
</evidence>
<dbReference type="AlphaFoldDB" id="A0AAE3JZI2"/>
<dbReference type="EC" id="3.5.1.28" evidence="2"/>
<dbReference type="SUPFAM" id="SSF53187">
    <property type="entry name" value="Zn-dependent exopeptidases"/>
    <property type="match status" value="1"/>
</dbReference>
<comment type="caution">
    <text evidence="5">The sequence shown here is derived from an EMBL/GenBank/DDBJ whole genome shotgun (WGS) entry which is preliminary data.</text>
</comment>
<dbReference type="GO" id="GO:0008745">
    <property type="term" value="F:N-acetylmuramoyl-L-alanine amidase activity"/>
    <property type="evidence" value="ECO:0007669"/>
    <property type="project" value="UniProtKB-EC"/>
</dbReference>
<dbReference type="GO" id="GO:0030288">
    <property type="term" value="C:outer membrane-bounded periplasmic space"/>
    <property type="evidence" value="ECO:0007669"/>
    <property type="project" value="TreeGrafter"/>
</dbReference>
<dbReference type="Proteomes" id="UP001139365">
    <property type="component" value="Unassembled WGS sequence"/>
</dbReference>
<evidence type="ECO:0000256" key="2">
    <source>
        <dbReference type="ARBA" id="ARBA00011901"/>
    </source>
</evidence>
<protein>
    <recommendedName>
        <fullName evidence="2">N-acetylmuramoyl-L-alanine amidase</fullName>
        <ecNumber evidence="2">3.5.1.28</ecNumber>
    </recommendedName>
</protein>
<sequence>MKSGNLRGSLVLYFLLALLILGAAFGLRVMYVRYFSDAGTDLESGAHEQRGVIIDPGHGGKDGGAVSVTGTAEKELNLSVSETLEAIMTALGYRVIMTRTTDTELSSERGGSRKMQDLLGRLEISERNPGIPFVSIHMNRFGNEKYSGLQVYYSGNCAESKTVADGVQSAVKKLIQPENTRETKRATSAILLLDRIKSPGILIECGFISNQTEADLLERQDYRRKLCLAVASALADSGM</sequence>
<accession>A0AAE3JZI2</accession>
<dbReference type="InterPro" id="IPR050695">
    <property type="entry name" value="N-acetylmuramoyl_amidase_3"/>
</dbReference>
<gene>
    <name evidence="5" type="ORF">MR241_03025</name>
</gene>
<dbReference type="PANTHER" id="PTHR30404">
    <property type="entry name" value="N-ACETYLMURAMOYL-L-ALANINE AMIDASE"/>
    <property type="match status" value="1"/>
</dbReference>
<keyword evidence="3 5" id="KW-0378">Hydrolase</keyword>
<evidence type="ECO:0000256" key="1">
    <source>
        <dbReference type="ARBA" id="ARBA00001561"/>
    </source>
</evidence>
<reference evidence="5 6" key="1">
    <citation type="submission" date="2022-03" db="EMBL/GenBank/DDBJ databases">
        <title>Metagenome-assembled genomes from swine fecal metagenomes.</title>
        <authorList>
            <person name="Holman D.B."/>
            <person name="Kommadath A."/>
        </authorList>
    </citation>
    <scope>NUCLEOTIDE SEQUENCE [LARGE SCALE GENOMIC DNA]</scope>
    <source>
        <strain evidence="5">SUG147</strain>
    </source>
</reference>
<evidence type="ECO:0000259" key="4">
    <source>
        <dbReference type="SMART" id="SM00646"/>
    </source>
</evidence>
<dbReference type="EMBL" id="JALEMU010000047">
    <property type="protein sequence ID" value="MCI5755251.1"/>
    <property type="molecule type" value="Genomic_DNA"/>
</dbReference>
<dbReference type="SMART" id="SM00646">
    <property type="entry name" value="Ami_3"/>
    <property type="match status" value="1"/>
</dbReference>